<keyword evidence="1" id="KW-1133">Transmembrane helix</keyword>
<evidence type="ECO:0000256" key="1">
    <source>
        <dbReference type="SAM" id="Phobius"/>
    </source>
</evidence>
<proteinExistence type="predicted"/>
<keyword evidence="3" id="KW-1185">Reference proteome</keyword>
<comment type="caution">
    <text evidence="2">The sequence shown here is derived from an EMBL/GenBank/DDBJ whole genome shotgun (WGS) entry which is preliminary data.</text>
</comment>
<evidence type="ECO:0000313" key="3">
    <source>
        <dbReference type="Proteomes" id="UP000823588"/>
    </source>
</evidence>
<reference evidence="2" key="1">
    <citation type="submission" date="2021-03" db="EMBL/GenBank/DDBJ databases">
        <title>Genomic Encyclopedia of Type Strains, Phase IV (KMG-IV): sequencing the most valuable type-strain genomes for metagenomic binning, comparative biology and taxonomic classification.</title>
        <authorList>
            <person name="Goeker M."/>
        </authorList>
    </citation>
    <scope>NUCLEOTIDE SEQUENCE</scope>
    <source>
        <strain evidence="2">DSM 23564</strain>
    </source>
</reference>
<sequence length="77" mass="8430">MVDVARSRGRARIALGLSALAAAVGIAWFWYRGDPVTGIGLGALLVGSGYWEYRRRLADARRAARAESDVENSHDRK</sequence>
<dbReference type="Proteomes" id="UP000823588">
    <property type="component" value="Unassembled WGS sequence"/>
</dbReference>
<feature type="transmembrane region" description="Helical" evidence="1">
    <location>
        <begin position="12"/>
        <end position="30"/>
    </location>
</feature>
<dbReference type="EMBL" id="JAGGKQ010000021">
    <property type="protein sequence ID" value="MBP1923421.1"/>
    <property type="molecule type" value="Genomic_DNA"/>
</dbReference>
<accession>A0A8T4GJ35</accession>
<keyword evidence="1" id="KW-0472">Membrane</keyword>
<keyword evidence="1" id="KW-0812">Transmembrane</keyword>
<dbReference type="RefSeq" id="WP_209486327.1">
    <property type="nucleotide sequence ID" value="NZ_JAGGKQ010000021.1"/>
</dbReference>
<gene>
    <name evidence="2" type="ORF">J2751_002463</name>
</gene>
<feature type="transmembrane region" description="Helical" evidence="1">
    <location>
        <begin position="36"/>
        <end position="53"/>
    </location>
</feature>
<organism evidence="2 3">
    <name type="scientific">Halorubrum alkaliphilum</name>
    <dbReference type="NCBI Taxonomy" id="261290"/>
    <lineage>
        <taxon>Archaea</taxon>
        <taxon>Methanobacteriati</taxon>
        <taxon>Methanobacteriota</taxon>
        <taxon>Stenosarchaea group</taxon>
        <taxon>Halobacteria</taxon>
        <taxon>Halobacteriales</taxon>
        <taxon>Haloferacaceae</taxon>
        <taxon>Halorubrum</taxon>
    </lineage>
</organism>
<evidence type="ECO:0000313" key="2">
    <source>
        <dbReference type="EMBL" id="MBP1923421.1"/>
    </source>
</evidence>
<dbReference type="AlphaFoldDB" id="A0A8T4GJ35"/>
<protein>
    <submittedName>
        <fullName evidence="2">Uncharacterized protein</fullName>
    </submittedName>
</protein>
<name>A0A8T4GJ35_9EURY</name>